<dbReference type="EMBL" id="KV417266">
    <property type="protein sequence ID" value="KZP01883.1"/>
    <property type="molecule type" value="Genomic_DNA"/>
</dbReference>
<reference evidence="2 3" key="1">
    <citation type="journal article" date="2016" name="Mol. Biol. Evol.">
        <title>Comparative Genomics of Early-Diverging Mushroom-Forming Fungi Provides Insights into the Origins of Lignocellulose Decay Capabilities.</title>
        <authorList>
            <person name="Nagy L.G."/>
            <person name="Riley R."/>
            <person name="Tritt A."/>
            <person name="Adam C."/>
            <person name="Daum C."/>
            <person name="Floudas D."/>
            <person name="Sun H."/>
            <person name="Yadav J.S."/>
            <person name="Pangilinan J."/>
            <person name="Larsson K.H."/>
            <person name="Matsuura K."/>
            <person name="Barry K."/>
            <person name="Labutti K."/>
            <person name="Kuo R."/>
            <person name="Ohm R.A."/>
            <person name="Bhattacharya S.S."/>
            <person name="Shirouzu T."/>
            <person name="Yoshinaga Y."/>
            <person name="Martin F.M."/>
            <person name="Grigoriev I.V."/>
            <person name="Hibbett D.S."/>
        </authorList>
    </citation>
    <scope>NUCLEOTIDE SEQUENCE [LARGE SCALE GENOMIC DNA]</scope>
    <source>
        <strain evidence="2 3">TUFC12733</strain>
    </source>
</reference>
<dbReference type="Proteomes" id="UP000076738">
    <property type="component" value="Unassembled WGS sequence"/>
</dbReference>
<name>A0A167SFZ2_CALVF</name>
<evidence type="ECO:0000256" key="1">
    <source>
        <dbReference type="SAM" id="MobiDB-lite"/>
    </source>
</evidence>
<feature type="compositionally biased region" description="Acidic residues" evidence="1">
    <location>
        <begin position="195"/>
        <end position="208"/>
    </location>
</feature>
<proteinExistence type="predicted"/>
<feature type="region of interest" description="Disordered" evidence="1">
    <location>
        <begin position="163"/>
        <end position="221"/>
    </location>
</feature>
<sequence length="221" mass="23909">MAADGLHSAATTVAPEAPPPVSRTDTATDSVFASDGRSTLPSAASALTEDGVSSSSHASDSGELELERSIREKELMLEEARAQRREIERRLAELERLREEVGQKVQLAGIARKVFGELTADEDAGEPPSLISPQEIATYWDSLASDIEGLDLRVKEQLGIQDEDEAEVEEGAAAPVLNGVNGSREVNRGHHDHEEDSAEEEEEEEEEDRTTPPGIRRADTA</sequence>
<accession>A0A167SFZ2</accession>
<evidence type="ECO:0000313" key="3">
    <source>
        <dbReference type="Proteomes" id="UP000076738"/>
    </source>
</evidence>
<feature type="compositionally biased region" description="Polar residues" evidence="1">
    <location>
        <begin position="23"/>
        <end position="42"/>
    </location>
</feature>
<keyword evidence="3" id="KW-1185">Reference proteome</keyword>
<evidence type="ECO:0000313" key="2">
    <source>
        <dbReference type="EMBL" id="KZP01883.1"/>
    </source>
</evidence>
<feature type="region of interest" description="Disordered" evidence="1">
    <location>
        <begin position="1"/>
        <end position="71"/>
    </location>
</feature>
<feature type="compositionally biased region" description="Basic and acidic residues" evidence="1">
    <location>
        <begin position="185"/>
        <end position="194"/>
    </location>
</feature>
<dbReference type="AlphaFoldDB" id="A0A167SFZ2"/>
<dbReference type="OrthoDB" id="10573147at2759"/>
<protein>
    <submittedName>
        <fullName evidence="2">Uncharacterized protein</fullName>
    </submittedName>
</protein>
<organism evidence="2 3">
    <name type="scientific">Calocera viscosa (strain TUFC12733)</name>
    <dbReference type="NCBI Taxonomy" id="1330018"/>
    <lineage>
        <taxon>Eukaryota</taxon>
        <taxon>Fungi</taxon>
        <taxon>Dikarya</taxon>
        <taxon>Basidiomycota</taxon>
        <taxon>Agaricomycotina</taxon>
        <taxon>Dacrymycetes</taxon>
        <taxon>Dacrymycetales</taxon>
        <taxon>Dacrymycetaceae</taxon>
        <taxon>Calocera</taxon>
    </lineage>
</organism>
<gene>
    <name evidence="2" type="ORF">CALVIDRAFT_532626</name>
</gene>